<proteinExistence type="predicted"/>
<dbReference type="EMBL" id="VUNR01000035">
    <property type="protein sequence ID" value="MSU09816.1"/>
    <property type="molecule type" value="Genomic_DNA"/>
</dbReference>
<name>A0A6I2UM48_9FIRM</name>
<gene>
    <name evidence="1" type="ORF">FYJ84_12625</name>
</gene>
<organism evidence="1 2">
    <name type="scientific">Anaerovibrio slackiae</name>
    <dbReference type="NCBI Taxonomy" id="2652309"/>
    <lineage>
        <taxon>Bacteria</taxon>
        <taxon>Bacillati</taxon>
        <taxon>Bacillota</taxon>
        <taxon>Negativicutes</taxon>
        <taxon>Selenomonadales</taxon>
        <taxon>Selenomonadaceae</taxon>
        <taxon>Anaerovibrio</taxon>
    </lineage>
</organism>
<reference evidence="1 2" key="1">
    <citation type="submission" date="2019-08" db="EMBL/GenBank/DDBJ databases">
        <title>In-depth cultivation of the pig gut microbiome towards novel bacterial diversity and tailored functional studies.</title>
        <authorList>
            <person name="Wylensek D."/>
            <person name="Hitch T.C.A."/>
            <person name="Clavel T."/>
        </authorList>
    </citation>
    <scope>NUCLEOTIDE SEQUENCE [LARGE SCALE GENOMIC DNA]</scope>
    <source>
        <strain evidence="1 2">WCA-693-APC-5D-A</strain>
    </source>
</reference>
<dbReference type="Proteomes" id="UP000433181">
    <property type="component" value="Unassembled WGS sequence"/>
</dbReference>
<sequence>MGYRMDNVFIKKMCIEKATDKYDNQFVLKKVVFGTNNQLLVNGQYRDLAYDLYNKTGVVFRVLDMTDREIVINCDEIFNSLLALRNERINVTVSESGCVLEGIELSNE</sequence>
<evidence type="ECO:0000313" key="2">
    <source>
        <dbReference type="Proteomes" id="UP000433181"/>
    </source>
</evidence>
<evidence type="ECO:0000313" key="1">
    <source>
        <dbReference type="EMBL" id="MSU09816.1"/>
    </source>
</evidence>
<keyword evidence="2" id="KW-1185">Reference proteome</keyword>
<dbReference type="GeneID" id="96779768"/>
<comment type="caution">
    <text evidence="1">The sequence shown here is derived from an EMBL/GenBank/DDBJ whole genome shotgun (WGS) entry which is preliminary data.</text>
</comment>
<dbReference type="AlphaFoldDB" id="A0A6I2UM48"/>
<protein>
    <submittedName>
        <fullName evidence="1">Uncharacterized protein</fullName>
    </submittedName>
</protein>
<accession>A0A6I2UM48</accession>
<dbReference type="RefSeq" id="WP_154407977.1">
    <property type="nucleotide sequence ID" value="NZ_VUNR01000035.1"/>
</dbReference>